<protein>
    <recommendedName>
        <fullName evidence="5">Cell wall hydrolase</fullName>
    </recommendedName>
</protein>
<dbReference type="EMBL" id="QFNN01000093">
    <property type="protein sequence ID" value="PZO88373.1"/>
    <property type="molecule type" value="Genomic_DNA"/>
</dbReference>
<gene>
    <name evidence="3" type="ORF">DI623_12840</name>
</gene>
<accession>A0A2W5A1D2</accession>
<feature type="compositionally biased region" description="Polar residues" evidence="1">
    <location>
        <begin position="39"/>
        <end position="52"/>
    </location>
</feature>
<proteinExistence type="predicted"/>
<comment type="caution">
    <text evidence="3">The sequence shown here is derived from an EMBL/GenBank/DDBJ whole genome shotgun (WGS) entry which is preliminary data.</text>
</comment>
<feature type="chain" id="PRO_5016073602" description="Cell wall hydrolase" evidence="2">
    <location>
        <begin position="22"/>
        <end position="123"/>
    </location>
</feature>
<evidence type="ECO:0000313" key="4">
    <source>
        <dbReference type="Proteomes" id="UP000249066"/>
    </source>
</evidence>
<dbReference type="Proteomes" id="UP000249066">
    <property type="component" value="Unassembled WGS sequence"/>
</dbReference>
<evidence type="ECO:0000256" key="1">
    <source>
        <dbReference type="SAM" id="MobiDB-lite"/>
    </source>
</evidence>
<dbReference type="AlphaFoldDB" id="A0A2W5A1D2"/>
<evidence type="ECO:0000313" key="3">
    <source>
        <dbReference type="EMBL" id="PZO88373.1"/>
    </source>
</evidence>
<feature type="signal peptide" evidence="2">
    <location>
        <begin position="1"/>
        <end position="21"/>
    </location>
</feature>
<feature type="region of interest" description="Disordered" evidence="1">
    <location>
        <begin position="19"/>
        <end position="54"/>
    </location>
</feature>
<reference evidence="3 4" key="1">
    <citation type="submission" date="2017-08" db="EMBL/GenBank/DDBJ databases">
        <title>Infants hospitalized years apart are colonized by the same room-sourced microbial strains.</title>
        <authorList>
            <person name="Brooks B."/>
            <person name="Olm M.R."/>
            <person name="Firek B.A."/>
            <person name="Baker R."/>
            <person name="Thomas B.C."/>
            <person name="Morowitz M.J."/>
            <person name="Banfield J.F."/>
        </authorList>
    </citation>
    <scope>NUCLEOTIDE SEQUENCE [LARGE SCALE GENOMIC DNA]</scope>
    <source>
        <strain evidence="3">S2_018_000_R2_101</strain>
    </source>
</reference>
<name>A0A2W5A1D2_9SPHN</name>
<evidence type="ECO:0000256" key="2">
    <source>
        <dbReference type="SAM" id="SignalP"/>
    </source>
</evidence>
<keyword evidence="2" id="KW-0732">Signal</keyword>
<sequence>MPSRKALLTIVALLAAGPAMAQSTPSPEAQEALARANDPSKQPPSVTYSTDPASEASYQRDMAAYRALVTARKIAVASDAVRYARQQRAYADAMQAWRVQVDQCQRGDSKACKAPTPDPADFY</sequence>
<evidence type="ECO:0008006" key="5">
    <source>
        <dbReference type="Google" id="ProtNLM"/>
    </source>
</evidence>
<organism evidence="3 4">
    <name type="scientific">Sphingomonas sanxanigenens</name>
    <dbReference type="NCBI Taxonomy" id="397260"/>
    <lineage>
        <taxon>Bacteria</taxon>
        <taxon>Pseudomonadati</taxon>
        <taxon>Pseudomonadota</taxon>
        <taxon>Alphaproteobacteria</taxon>
        <taxon>Sphingomonadales</taxon>
        <taxon>Sphingomonadaceae</taxon>
        <taxon>Sphingomonas</taxon>
    </lineage>
</organism>